<gene>
    <name evidence="3" type="ORF">B9G39_05360</name>
</gene>
<dbReference type="PANTHER" id="PTHR28008">
    <property type="entry name" value="DOMAIN PROTEIN, PUTATIVE (AFU_ORTHOLOGUE AFUA_3G10980)-RELATED"/>
    <property type="match status" value="1"/>
</dbReference>
<dbReference type="Pfam" id="PF04892">
    <property type="entry name" value="VanZ"/>
    <property type="match status" value="1"/>
</dbReference>
<dbReference type="NCBIfam" id="NF037970">
    <property type="entry name" value="vanZ_1"/>
    <property type="match status" value="1"/>
</dbReference>
<evidence type="ECO:0000259" key="2">
    <source>
        <dbReference type="Pfam" id="PF04892"/>
    </source>
</evidence>
<organism evidence="3 4">
    <name type="scientific">Zooshikella ganghwensis</name>
    <dbReference type="NCBI Taxonomy" id="202772"/>
    <lineage>
        <taxon>Bacteria</taxon>
        <taxon>Pseudomonadati</taxon>
        <taxon>Pseudomonadota</taxon>
        <taxon>Gammaproteobacteria</taxon>
        <taxon>Oceanospirillales</taxon>
        <taxon>Zooshikellaceae</taxon>
        <taxon>Zooshikella</taxon>
    </lineage>
</organism>
<keyword evidence="4" id="KW-1185">Reference proteome</keyword>
<keyword evidence="1" id="KW-0812">Transmembrane</keyword>
<keyword evidence="1" id="KW-1133">Transmembrane helix</keyword>
<name>A0A4P9VKL9_9GAMM</name>
<evidence type="ECO:0000313" key="4">
    <source>
        <dbReference type="Proteomes" id="UP000257039"/>
    </source>
</evidence>
<keyword evidence="1" id="KW-0472">Membrane</keyword>
<reference evidence="3 4" key="1">
    <citation type="submission" date="2017-04" db="EMBL/GenBank/DDBJ databases">
        <title>Draft genome sequence of Zooshikella ganghwensis VG4 isolated from Red Sea sediments.</title>
        <authorList>
            <person name="Rehman Z."/>
            <person name="Alam I."/>
            <person name="Kamau A."/>
            <person name="Bajic V."/>
            <person name="Leiknes T."/>
        </authorList>
    </citation>
    <scope>NUCLEOTIDE SEQUENCE [LARGE SCALE GENOMIC DNA]</scope>
    <source>
        <strain evidence="3 4">VG4</strain>
    </source>
</reference>
<protein>
    <submittedName>
        <fullName evidence="3">VanZ family protein</fullName>
    </submittedName>
</protein>
<accession>A0A4P9VKL9</accession>
<sequence length="138" mass="15660">MITKFLQHNYVLLARLALSICLIAISILAFSPAVVDPLIHTSDKLKHGFAFLVLAYLVDAAWPTSTFNYQKWLGLLGYGVFIEAVQYFIPYRSASWLDLLADTSGILCYGLLIPGFKHLPLINWRWQHPMLSSPHQQD</sequence>
<comment type="caution">
    <text evidence="3">The sequence shown here is derived from an EMBL/GenBank/DDBJ whole genome shotgun (WGS) entry which is preliminary data.</text>
</comment>
<evidence type="ECO:0000313" key="3">
    <source>
        <dbReference type="EMBL" id="RDH42924.1"/>
    </source>
</evidence>
<dbReference type="Proteomes" id="UP000257039">
    <property type="component" value="Unassembled WGS sequence"/>
</dbReference>
<feature type="domain" description="VanZ-like" evidence="2">
    <location>
        <begin position="45"/>
        <end position="112"/>
    </location>
</feature>
<feature type="transmembrane region" description="Helical" evidence="1">
    <location>
        <begin position="47"/>
        <end position="65"/>
    </location>
</feature>
<dbReference type="PANTHER" id="PTHR28008:SF1">
    <property type="entry name" value="DOMAIN PROTEIN, PUTATIVE (AFU_ORTHOLOGUE AFUA_3G10980)-RELATED"/>
    <property type="match status" value="1"/>
</dbReference>
<dbReference type="AlphaFoldDB" id="A0A4P9VKL9"/>
<dbReference type="InterPro" id="IPR006976">
    <property type="entry name" value="VanZ-like"/>
</dbReference>
<evidence type="ECO:0000256" key="1">
    <source>
        <dbReference type="SAM" id="Phobius"/>
    </source>
</evidence>
<proteinExistence type="predicted"/>
<dbReference type="EMBL" id="NDXW01000001">
    <property type="protein sequence ID" value="RDH42924.1"/>
    <property type="molecule type" value="Genomic_DNA"/>
</dbReference>
<feature type="transmembrane region" description="Helical" evidence="1">
    <location>
        <begin position="95"/>
        <end position="116"/>
    </location>
</feature>
<feature type="transmembrane region" description="Helical" evidence="1">
    <location>
        <begin position="72"/>
        <end position="89"/>
    </location>
</feature>
<feature type="transmembrane region" description="Helical" evidence="1">
    <location>
        <begin position="12"/>
        <end position="35"/>
    </location>
</feature>